<feature type="region of interest" description="Disordered" evidence="4">
    <location>
        <begin position="1"/>
        <end position="83"/>
    </location>
</feature>
<dbReference type="GO" id="GO:0005829">
    <property type="term" value="C:cytosol"/>
    <property type="evidence" value="ECO:0007669"/>
    <property type="project" value="TreeGrafter"/>
</dbReference>
<feature type="domain" description="RNA 2-O ribose methyltransferase substrate binding" evidence="5">
    <location>
        <begin position="85"/>
        <end position="162"/>
    </location>
</feature>
<comment type="similarity">
    <text evidence="1">Belongs to the class IV-like SAM-binding methyltransferase superfamily. RNA methyltransferase TrmH family.</text>
</comment>
<dbReference type="OrthoDB" id="9785673at2"/>
<dbReference type="Pfam" id="PF08032">
    <property type="entry name" value="SpoU_sub_bind"/>
    <property type="match status" value="1"/>
</dbReference>
<dbReference type="KEGG" id="mprt:ET475_01210"/>
<accession>A0A4P6E9Q8</accession>
<dbReference type="RefSeq" id="WP_129385263.1">
    <property type="nucleotide sequence ID" value="NZ_CP035494.1"/>
</dbReference>
<dbReference type="Gene3D" id="3.30.1330.30">
    <property type="match status" value="1"/>
</dbReference>
<evidence type="ECO:0000313" key="6">
    <source>
        <dbReference type="EMBL" id="QAY58755.1"/>
    </source>
</evidence>
<dbReference type="InterPro" id="IPR013123">
    <property type="entry name" value="SpoU_subst-bd"/>
</dbReference>
<keyword evidence="3 6" id="KW-0808">Transferase</keyword>
<evidence type="ECO:0000313" key="7">
    <source>
        <dbReference type="Proteomes" id="UP000293995"/>
    </source>
</evidence>
<dbReference type="Pfam" id="PF00588">
    <property type="entry name" value="SpoU_methylase"/>
    <property type="match status" value="1"/>
</dbReference>
<reference evidence="6 7" key="1">
    <citation type="submission" date="2019-01" db="EMBL/GenBank/DDBJ databases">
        <title>Genome sequencing of strain DFW100M-13.</title>
        <authorList>
            <person name="Heo J."/>
            <person name="Kim S.-J."/>
            <person name="Kim J.-S."/>
            <person name="Hong S.-B."/>
            <person name="Kwon S.-W."/>
        </authorList>
    </citation>
    <scope>NUCLEOTIDE SEQUENCE [LARGE SCALE GENOMIC DNA]</scope>
    <source>
        <strain evidence="6 7">DFW100M-13</strain>
    </source>
</reference>
<dbReference type="PANTHER" id="PTHR46429:SF1">
    <property type="entry name" value="23S RRNA (GUANOSINE-2'-O-)-METHYLTRANSFERASE RLMB"/>
    <property type="match status" value="1"/>
</dbReference>
<dbReference type="InterPro" id="IPR029028">
    <property type="entry name" value="Alpha/beta_knot_MTases"/>
</dbReference>
<evidence type="ECO:0000256" key="1">
    <source>
        <dbReference type="ARBA" id="ARBA00007228"/>
    </source>
</evidence>
<dbReference type="SUPFAM" id="SSF55315">
    <property type="entry name" value="L30e-like"/>
    <property type="match status" value="1"/>
</dbReference>
<sequence>MAKPKRAGNTGNSKKKGPQKGTGGHGRKALEGKGPTPKAADRSWHVAGKRKAAQDRYVAAGGKPKAKPVDMNRAARAKKNDDTETVTGRNSVLEALRAKIPATALYIAQRVEMDDRVKEMLAIATHREIPVLEVTRPELDRMSGIDGVHQGVALKVPPYTYAHPQDLLEQIFDTGATPLLVALDGVTDPRNLGAIIRSTAAFGGQGVIIPQRRSAGVTSTAWKTSAGAAARVPVAMASNLTSTLKEFKKQGVFVLGLDGAGDVQLPKLELADRPVLIVCGSEGKGLSRLVTETCDQIVSIPIEAATESLNAGIATSVALYQVATMRAAQQGE</sequence>
<evidence type="ECO:0000256" key="3">
    <source>
        <dbReference type="ARBA" id="ARBA00022679"/>
    </source>
</evidence>
<dbReference type="SUPFAM" id="SSF75217">
    <property type="entry name" value="alpha/beta knot"/>
    <property type="match status" value="1"/>
</dbReference>
<dbReference type="Gene3D" id="3.40.1280.10">
    <property type="match status" value="1"/>
</dbReference>
<dbReference type="InterPro" id="IPR029026">
    <property type="entry name" value="tRNA_m1G_MTases_N"/>
</dbReference>
<evidence type="ECO:0000256" key="2">
    <source>
        <dbReference type="ARBA" id="ARBA00022603"/>
    </source>
</evidence>
<dbReference type="PANTHER" id="PTHR46429">
    <property type="entry name" value="23S RRNA (GUANOSINE-2'-O-)-METHYLTRANSFERASE RLMB"/>
    <property type="match status" value="1"/>
</dbReference>
<dbReference type="GO" id="GO:0032259">
    <property type="term" value="P:methylation"/>
    <property type="evidence" value="ECO:0007669"/>
    <property type="project" value="UniProtKB-KW"/>
</dbReference>
<proteinExistence type="inferred from homology"/>
<dbReference type="CDD" id="cd18103">
    <property type="entry name" value="SpoU-like_RlmB"/>
    <property type="match status" value="1"/>
</dbReference>
<gene>
    <name evidence="6" type="primary">rlmB</name>
    <name evidence="6" type="ORF">ET475_01210</name>
</gene>
<dbReference type="SMART" id="SM00967">
    <property type="entry name" value="SpoU_sub_bind"/>
    <property type="match status" value="1"/>
</dbReference>
<keyword evidence="2 6" id="KW-0489">Methyltransferase</keyword>
<evidence type="ECO:0000259" key="5">
    <source>
        <dbReference type="SMART" id="SM00967"/>
    </source>
</evidence>
<keyword evidence="7" id="KW-1185">Reference proteome</keyword>
<dbReference type="GO" id="GO:0008173">
    <property type="term" value="F:RNA methyltransferase activity"/>
    <property type="evidence" value="ECO:0007669"/>
    <property type="project" value="InterPro"/>
</dbReference>
<organism evidence="6 7">
    <name type="scientific">Microbacterium protaetiae</name>
    <dbReference type="NCBI Taxonomy" id="2509458"/>
    <lineage>
        <taxon>Bacteria</taxon>
        <taxon>Bacillati</taxon>
        <taxon>Actinomycetota</taxon>
        <taxon>Actinomycetes</taxon>
        <taxon>Micrococcales</taxon>
        <taxon>Microbacteriaceae</taxon>
        <taxon>Microbacterium</taxon>
    </lineage>
</organism>
<dbReference type="EMBL" id="CP035494">
    <property type="protein sequence ID" value="QAY58755.1"/>
    <property type="molecule type" value="Genomic_DNA"/>
</dbReference>
<dbReference type="InterPro" id="IPR001537">
    <property type="entry name" value="SpoU_MeTrfase"/>
</dbReference>
<dbReference type="Proteomes" id="UP000293995">
    <property type="component" value="Chromosome"/>
</dbReference>
<dbReference type="GO" id="GO:0006396">
    <property type="term" value="P:RNA processing"/>
    <property type="evidence" value="ECO:0007669"/>
    <property type="project" value="InterPro"/>
</dbReference>
<dbReference type="InterPro" id="IPR004441">
    <property type="entry name" value="rRNA_MeTrfase_TrmH"/>
</dbReference>
<dbReference type="NCBIfam" id="TIGR00186">
    <property type="entry name" value="rRNA_methyl_3"/>
    <property type="match status" value="1"/>
</dbReference>
<name>A0A4P6E9Q8_9MICO</name>
<protein>
    <submittedName>
        <fullName evidence="6">23S rRNA (Guanosine(2251)-2'-O)-methyltransferase RlmB</fullName>
    </submittedName>
</protein>
<evidence type="ECO:0000256" key="4">
    <source>
        <dbReference type="SAM" id="MobiDB-lite"/>
    </source>
</evidence>
<dbReference type="AlphaFoldDB" id="A0A4P6E9Q8"/>
<dbReference type="InterPro" id="IPR029064">
    <property type="entry name" value="Ribosomal_eL30-like_sf"/>
</dbReference>
<dbReference type="GO" id="GO:0003723">
    <property type="term" value="F:RNA binding"/>
    <property type="evidence" value="ECO:0007669"/>
    <property type="project" value="InterPro"/>
</dbReference>